<evidence type="ECO:0008006" key="3">
    <source>
        <dbReference type="Google" id="ProtNLM"/>
    </source>
</evidence>
<sequence>MVFPKTKVHGYTDESIVVDTAVASGIAPADAEAGLARFSTVLAAVMQAGRDELARVQPAYPGVAESIAELHRRGFVQTVLTGNLRAAAEVKVASLNVRDELDLQIGAYGSDHRDRFQLAAVVARRYRDKFGVELAPERTVVVGDAPNDIACARYAGFRVVVVAHRESREELASHDPDAVLDHLDPELVVATITSLVREG</sequence>
<dbReference type="GO" id="GO:0008967">
    <property type="term" value="F:phosphoglycolate phosphatase activity"/>
    <property type="evidence" value="ECO:0007669"/>
    <property type="project" value="TreeGrafter"/>
</dbReference>
<dbReference type="Gene3D" id="1.10.150.240">
    <property type="entry name" value="Putative phosphatase, domain 2"/>
    <property type="match status" value="1"/>
</dbReference>
<evidence type="ECO:0000313" key="2">
    <source>
        <dbReference type="Proteomes" id="UP000647172"/>
    </source>
</evidence>
<accession>A0A919JNL5</accession>
<dbReference type="PANTHER" id="PTHR43434:SF1">
    <property type="entry name" value="PHOSPHOGLYCOLATE PHOSPHATASE"/>
    <property type="match status" value="1"/>
</dbReference>
<dbReference type="Pfam" id="PF00702">
    <property type="entry name" value="Hydrolase"/>
    <property type="match status" value="1"/>
</dbReference>
<dbReference type="InterPro" id="IPR036412">
    <property type="entry name" value="HAD-like_sf"/>
</dbReference>
<comment type="caution">
    <text evidence="1">The sequence shown here is derived from an EMBL/GenBank/DDBJ whole genome shotgun (WGS) entry which is preliminary data.</text>
</comment>
<dbReference type="Proteomes" id="UP000647172">
    <property type="component" value="Unassembled WGS sequence"/>
</dbReference>
<evidence type="ECO:0000313" key="1">
    <source>
        <dbReference type="EMBL" id="GIE52486.1"/>
    </source>
</evidence>
<organism evidence="1 2">
    <name type="scientific">Actinoplanes nipponensis</name>
    <dbReference type="NCBI Taxonomy" id="135950"/>
    <lineage>
        <taxon>Bacteria</taxon>
        <taxon>Bacillati</taxon>
        <taxon>Actinomycetota</taxon>
        <taxon>Actinomycetes</taxon>
        <taxon>Micromonosporales</taxon>
        <taxon>Micromonosporaceae</taxon>
        <taxon>Actinoplanes</taxon>
    </lineage>
</organism>
<dbReference type="GO" id="GO:0006281">
    <property type="term" value="P:DNA repair"/>
    <property type="evidence" value="ECO:0007669"/>
    <property type="project" value="TreeGrafter"/>
</dbReference>
<dbReference type="EMBL" id="BOMQ01000070">
    <property type="protein sequence ID" value="GIE52486.1"/>
    <property type="molecule type" value="Genomic_DNA"/>
</dbReference>
<dbReference type="Gene3D" id="3.40.50.1000">
    <property type="entry name" value="HAD superfamily/HAD-like"/>
    <property type="match status" value="1"/>
</dbReference>
<dbReference type="PANTHER" id="PTHR43434">
    <property type="entry name" value="PHOSPHOGLYCOLATE PHOSPHATASE"/>
    <property type="match status" value="1"/>
</dbReference>
<dbReference type="InterPro" id="IPR050155">
    <property type="entry name" value="HAD-like_hydrolase_sf"/>
</dbReference>
<proteinExistence type="predicted"/>
<dbReference type="SUPFAM" id="SSF56784">
    <property type="entry name" value="HAD-like"/>
    <property type="match status" value="1"/>
</dbReference>
<dbReference type="InterPro" id="IPR023198">
    <property type="entry name" value="PGP-like_dom2"/>
</dbReference>
<reference evidence="1" key="1">
    <citation type="submission" date="2021-01" db="EMBL/GenBank/DDBJ databases">
        <title>Whole genome shotgun sequence of Actinoplanes nipponensis NBRC 14063.</title>
        <authorList>
            <person name="Komaki H."/>
            <person name="Tamura T."/>
        </authorList>
    </citation>
    <scope>NUCLEOTIDE SEQUENCE</scope>
    <source>
        <strain evidence="1">NBRC 14063</strain>
    </source>
</reference>
<dbReference type="AlphaFoldDB" id="A0A919JNL5"/>
<keyword evidence="2" id="KW-1185">Reference proteome</keyword>
<dbReference type="InterPro" id="IPR023214">
    <property type="entry name" value="HAD_sf"/>
</dbReference>
<protein>
    <recommendedName>
        <fullName evidence="3">Phosphoglycolate phosphatase, HAD superfamily</fullName>
    </recommendedName>
</protein>
<gene>
    <name evidence="1" type="ORF">Ani05nite_60200</name>
</gene>
<name>A0A919JNL5_9ACTN</name>